<dbReference type="OrthoDB" id="881413at2"/>
<evidence type="ECO:0000313" key="3">
    <source>
        <dbReference type="Proteomes" id="UP000287330"/>
    </source>
</evidence>
<proteinExistence type="predicted"/>
<evidence type="ECO:0000313" key="2">
    <source>
        <dbReference type="EMBL" id="RUO52139.1"/>
    </source>
</evidence>
<dbReference type="Proteomes" id="UP000287330">
    <property type="component" value="Unassembled WGS sequence"/>
</dbReference>
<evidence type="ECO:0000259" key="1">
    <source>
        <dbReference type="Pfam" id="PF08722"/>
    </source>
</evidence>
<keyword evidence="3" id="KW-1185">Reference proteome</keyword>
<feature type="domain" description="TnsA endonuclease N-terminal" evidence="1">
    <location>
        <begin position="46"/>
        <end position="127"/>
    </location>
</feature>
<dbReference type="Pfam" id="PF08722">
    <property type="entry name" value="Tn7_TnsA-like_N"/>
    <property type="match status" value="1"/>
</dbReference>
<reference evidence="3" key="1">
    <citation type="journal article" date="2018" name="Front. Microbiol.">
        <title>Genome-Based Analysis Reveals the Taxonomy and Diversity of the Family Idiomarinaceae.</title>
        <authorList>
            <person name="Liu Y."/>
            <person name="Lai Q."/>
            <person name="Shao Z."/>
        </authorList>
    </citation>
    <scope>NUCLEOTIDE SEQUENCE [LARGE SCALE GENOMIC DNA]</scope>
    <source>
        <strain evidence="3">F23</strain>
    </source>
</reference>
<dbReference type="AlphaFoldDB" id="A0A432XTY6"/>
<organism evidence="2 3">
    <name type="scientific">Idiomarina fontislapidosi</name>
    <dbReference type="NCBI Taxonomy" id="263723"/>
    <lineage>
        <taxon>Bacteria</taxon>
        <taxon>Pseudomonadati</taxon>
        <taxon>Pseudomonadota</taxon>
        <taxon>Gammaproteobacteria</taxon>
        <taxon>Alteromonadales</taxon>
        <taxon>Idiomarinaceae</taxon>
        <taxon>Idiomarina</taxon>
    </lineage>
</organism>
<dbReference type="RefSeq" id="WP_110575186.1">
    <property type="nucleotide sequence ID" value="NZ_PIPV01000008.1"/>
</dbReference>
<dbReference type="InterPro" id="IPR014833">
    <property type="entry name" value="TnsA_N"/>
</dbReference>
<protein>
    <recommendedName>
        <fullName evidence="1">TnsA endonuclease N-terminal domain-containing protein</fullName>
    </recommendedName>
</protein>
<comment type="caution">
    <text evidence="2">The sequence shown here is derived from an EMBL/GenBank/DDBJ whole genome shotgun (WGS) entry which is preliminary data.</text>
</comment>
<sequence length="222" mass="26150">MNFKTPVRKIKPTRRSVSGYFSFRGKEPIPYESTLERDFVMRMDYDRSVERVVSQPARLFYIDANGIERRYTPDYLVYFTNPMRKPLLVEVKEKQELESDFHKLRYKFSAAFAFAKKNGWIFKIYDERRIRSDILENLQLLRSFASRKVNTAIVNEVRNDLESMPLPISVQNFTQRFNSERGAPGIRKNDIWRLALDHLLELDLSEPLSEETAIVGVNHGSF</sequence>
<accession>A0A432XTY6</accession>
<name>A0A432XTY6_9GAMM</name>
<gene>
    <name evidence="2" type="ORF">CWE25_09665</name>
</gene>
<dbReference type="EMBL" id="PIPV01000008">
    <property type="protein sequence ID" value="RUO52139.1"/>
    <property type="molecule type" value="Genomic_DNA"/>
</dbReference>